<accession>A0A0G1FIL2</accession>
<sequence length="99" mass="11781">MNIVRGVVREEMRGFEKRQEVKFNQLEQKLINKIDEKINEKFEESFAKYRNETLTKLDAAIARLDKRHEEQIAHDGQHEEIGERLEDLESIHPQGRHVS</sequence>
<dbReference type="STRING" id="1618446.UV61_C0008G0126"/>
<dbReference type="Proteomes" id="UP000034050">
    <property type="component" value="Unassembled WGS sequence"/>
</dbReference>
<feature type="compositionally biased region" description="Basic and acidic residues" evidence="1">
    <location>
        <begin position="70"/>
        <end position="90"/>
    </location>
</feature>
<evidence type="ECO:0000256" key="1">
    <source>
        <dbReference type="SAM" id="MobiDB-lite"/>
    </source>
</evidence>
<reference evidence="2 3" key="1">
    <citation type="journal article" date="2015" name="Nature">
        <title>rRNA introns, odd ribosomes, and small enigmatic genomes across a large radiation of phyla.</title>
        <authorList>
            <person name="Brown C.T."/>
            <person name="Hug L.A."/>
            <person name="Thomas B.C."/>
            <person name="Sharon I."/>
            <person name="Castelle C.J."/>
            <person name="Singh A."/>
            <person name="Wilkins M.J."/>
            <person name="Williams K.H."/>
            <person name="Banfield J.F."/>
        </authorList>
    </citation>
    <scope>NUCLEOTIDE SEQUENCE [LARGE SCALE GENOMIC DNA]</scope>
</reference>
<comment type="caution">
    <text evidence="2">The sequence shown here is derived from an EMBL/GenBank/DDBJ whole genome shotgun (WGS) entry which is preliminary data.</text>
</comment>
<feature type="region of interest" description="Disordered" evidence="1">
    <location>
        <begin position="70"/>
        <end position="99"/>
    </location>
</feature>
<protein>
    <submittedName>
        <fullName evidence="2">Uncharacterized protein</fullName>
    </submittedName>
</protein>
<name>A0A0G1FIL2_9BACT</name>
<dbReference type="AlphaFoldDB" id="A0A0G1FIL2"/>
<proteinExistence type="predicted"/>
<evidence type="ECO:0000313" key="2">
    <source>
        <dbReference type="EMBL" id="KKS86673.1"/>
    </source>
</evidence>
<gene>
    <name evidence="2" type="ORF">UV61_C0008G0126</name>
</gene>
<evidence type="ECO:0000313" key="3">
    <source>
        <dbReference type="Proteomes" id="UP000034050"/>
    </source>
</evidence>
<organism evidence="2 3">
    <name type="scientific">Candidatus Gottesmanbacteria bacterium GW2011_GWB1_43_11</name>
    <dbReference type="NCBI Taxonomy" id="1618446"/>
    <lineage>
        <taxon>Bacteria</taxon>
        <taxon>Candidatus Gottesmaniibacteriota</taxon>
    </lineage>
</organism>
<dbReference type="EMBL" id="LCFD01000008">
    <property type="protein sequence ID" value="KKS86673.1"/>
    <property type="molecule type" value="Genomic_DNA"/>
</dbReference>